<proteinExistence type="predicted"/>
<dbReference type="Pfam" id="PF06748">
    <property type="entry name" value="DUF1217"/>
    <property type="match status" value="1"/>
</dbReference>
<dbReference type="SUPFAM" id="SSF158837">
    <property type="entry name" value="AGR C 984p-like"/>
    <property type="match status" value="1"/>
</dbReference>
<dbReference type="Proteomes" id="UP000439113">
    <property type="component" value="Unassembled WGS sequence"/>
</dbReference>
<dbReference type="RefSeq" id="WP_264586214.1">
    <property type="nucleotide sequence ID" value="NZ_JAOQNR010000009.1"/>
</dbReference>
<protein>
    <submittedName>
        <fullName evidence="1">DUF1217 domain-containing protein</fullName>
    </submittedName>
</protein>
<evidence type="ECO:0000313" key="1">
    <source>
        <dbReference type="EMBL" id="MTV31431.1"/>
    </source>
</evidence>
<organism evidence="1 2">
    <name type="scientific">Rhodoblastus acidophilus</name>
    <name type="common">Rhodopseudomonas acidophila</name>
    <dbReference type="NCBI Taxonomy" id="1074"/>
    <lineage>
        <taxon>Bacteria</taxon>
        <taxon>Pseudomonadati</taxon>
        <taxon>Pseudomonadota</taxon>
        <taxon>Alphaproteobacteria</taxon>
        <taxon>Hyphomicrobiales</taxon>
        <taxon>Rhodoblastaceae</taxon>
        <taxon>Rhodoblastus</taxon>
    </lineage>
</organism>
<dbReference type="Gene3D" id="1.10.3700.10">
    <property type="entry name" value="AGR C 984p-like"/>
    <property type="match status" value="1"/>
</dbReference>
<comment type="caution">
    <text evidence="1">The sequence shown here is derived from an EMBL/GenBank/DDBJ whole genome shotgun (WGS) entry which is preliminary data.</text>
</comment>
<dbReference type="InterPro" id="IPR023157">
    <property type="entry name" value="AGR-C-984p-like_sf"/>
</dbReference>
<reference evidence="1 2" key="1">
    <citation type="submission" date="2019-11" db="EMBL/GenBank/DDBJ databases">
        <title>Whole-genome sequence of a Rhodoblastus acidophilus DSM 142.</title>
        <authorList>
            <person name="Kyndt J.A."/>
            <person name="Meyer T.E."/>
        </authorList>
    </citation>
    <scope>NUCLEOTIDE SEQUENCE [LARGE SCALE GENOMIC DNA]</scope>
    <source>
        <strain evidence="1 2">DSM 142</strain>
    </source>
</reference>
<gene>
    <name evidence="1" type="ORF">GJ654_10535</name>
</gene>
<accession>A0A6N8DQH8</accession>
<sequence>MTTFTDYLQISTHLSRYQKLTASDPVVSQATKYYKANIGKITSAEQLVKNTRLFNYVMNAFGLGDMTYAKKMIQTALEQGLSSSKALAVKLNNSKITALVKVFDFATLGSATTQQTAAQQGVVDKYVMQTLETNQGQTNPGVQLALYFRDHASSITDGYSVLADSNLLKVVQTTLGISSYTSTQNVDTQAARFDKLLKYTDFQDSAKVQKFLERFAAQYDVQNPSAGTSSASSVLSLFNSSGSSAATMSVSTLMSLQNLKLGGY</sequence>
<dbReference type="InterPro" id="IPR010626">
    <property type="entry name" value="DUF1217"/>
</dbReference>
<name>A0A6N8DQH8_RHOAC</name>
<dbReference type="EMBL" id="WNKS01000008">
    <property type="protein sequence ID" value="MTV31431.1"/>
    <property type="molecule type" value="Genomic_DNA"/>
</dbReference>
<dbReference type="AlphaFoldDB" id="A0A6N8DQH8"/>
<evidence type="ECO:0000313" key="2">
    <source>
        <dbReference type="Proteomes" id="UP000439113"/>
    </source>
</evidence>